<dbReference type="Proteomes" id="UP000076532">
    <property type="component" value="Unassembled WGS sequence"/>
</dbReference>
<proteinExistence type="predicted"/>
<name>A0A167TRL6_9AGAM</name>
<dbReference type="EMBL" id="KV417524">
    <property type="protein sequence ID" value="KZP24804.1"/>
    <property type="molecule type" value="Genomic_DNA"/>
</dbReference>
<accession>A0A167TRL6</accession>
<reference evidence="1 3" key="1">
    <citation type="journal article" date="2016" name="Mol. Biol. Evol.">
        <title>Comparative Genomics of Early-Diverging Mushroom-Forming Fungi Provides Insights into the Origins of Lignocellulose Decay Capabilities.</title>
        <authorList>
            <person name="Nagy L.G."/>
            <person name="Riley R."/>
            <person name="Tritt A."/>
            <person name="Adam C."/>
            <person name="Daum C."/>
            <person name="Floudas D."/>
            <person name="Sun H."/>
            <person name="Yadav J.S."/>
            <person name="Pangilinan J."/>
            <person name="Larsson K.H."/>
            <person name="Matsuura K."/>
            <person name="Barry K."/>
            <person name="Labutti K."/>
            <person name="Kuo R."/>
            <person name="Ohm R.A."/>
            <person name="Bhattacharya S.S."/>
            <person name="Shirouzu T."/>
            <person name="Yoshinaga Y."/>
            <person name="Martin F.M."/>
            <person name="Grigoriev I.V."/>
            <person name="Hibbett D.S."/>
        </authorList>
    </citation>
    <scope>NUCLEOTIDE SEQUENCE [LARGE SCALE GENOMIC DNA]</scope>
    <source>
        <strain evidence="1 3">CBS 109695</strain>
    </source>
</reference>
<keyword evidence="3" id="KW-1185">Reference proteome</keyword>
<dbReference type="AlphaFoldDB" id="A0A167TRL6"/>
<evidence type="ECO:0000313" key="1">
    <source>
        <dbReference type="EMBL" id="KZP03211.1"/>
    </source>
</evidence>
<organism evidence="1 3">
    <name type="scientific">Athelia psychrophila</name>
    <dbReference type="NCBI Taxonomy" id="1759441"/>
    <lineage>
        <taxon>Eukaryota</taxon>
        <taxon>Fungi</taxon>
        <taxon>Dikarya</taxon>
        <taxon>Basidiomycota</taxon>
        <taxon>Agaricomycotina</taxon>
        <taxon>Agaricomycetes</taxon>
        <taxon>Agaricomycetidae</taxon>
        <taxon>Atheliales</taxon>
        <taxon>Atheliaceae</taxon>
        <taxon>Athelia</taxon>
    </lineage>
</organism>
<dbReference type="EMBL" id="KV418133">
    <property type="protein sequence ID" value="KZP03211.1"/>
    <property type="molecule type" value="Genomic_DNA"/>
</dbReference>
<sequence>MAIYHVRKSIAVTISMGRRAMRSKDGGKPYHKDIKTTPEQQTILAPPAVTRF</sequence>
<evidence type="ECO:0000313" key="2">
    <source>
        <dbReference type="EMBL" id="KZP24804.1"/>
    </source>
</evidence>
<protein>
    <submittedName>
        <fullName evidence="1">Uncharacterized protein</fullName>
    </submittedName>
</protein>
<gene>
    <name evidence="2" type="ORF">FIBSPDRAFT_856588</name>
    <name evidence="1" type="ORF">FIBSPDRAFT_879663</name>
</gene>
<evidence type="ECO:0000313" key="3">
    <source>
        <dbReference type="Proteomes" id="UP000076532"/>
    </source>
</evidence>